<evidence type="ECO:0000313" key="4">
    <source>
        <dbReference type="EMBL" id="QAR31302.1"/>
    </source>
</evidence>
<accession>A0A3R5Y474</accession>
<dbReference type="GO" id="GO:0004252">
    <property type="term" value="F:serine-type endopeptidase activity"/>
    <property type="evidence" value="ECO:0007669"/>
    <property type="project" value="InterPro"/>
</dbReference>
<dbReference type="GO" id="GO:0006508">
    <property type="term" value="P:proteolysis"/>
    <property type="evidence" value="ECO:0007669"/>
    <property type="project" value="UniProtKB-KW"/>
</dbReference>
<dbReference type="SUPFAM" id="SSF50494">
    <property type="entry name" value="Trypsin-like serine proteases"/>
    <property type="match status" value="1"/>
</dbReference>
<reference evidence="4 5" key="1">
    <citation type="submission" date="2019-01" db="EMBL/GenBank/DDBJ databases">
        <title>Whole Genome of Ornithobacterium rhinotracheale FARPER-174b.</title>
        <authorList>
            <person name="Tataje-Lavanda L.A."/>
            <person name="Montalvan A."/>
            <person name="Montesinos R."/>
            <person name="Zimic M."/>
            <person name="Fernandez-Sanchez M."/>
            <person name="Fernandez-Diaz M."/>
        </authorList>
    </citation>
    <scope>NUCLEOTIDE SEQUENCE [LARGE SCALE GENOMIC DNA]</scope>
    <source>
        <strain evidence="4 5">FARPER-174b</strain>
    </source>
</reference>
<sequence length="297" mass="33142">MKKLIALFLVISSSVKAQFHGIINGQDELVQNTPWQVSLQDFSGNHTCGGSIISPRWILTAAHCFKGSSGISKVVAGISNIYEHGKQREIKKVIIHKDFKEVQHDIQNDIALIELVEPLRYDEKIKNIELNTEGVNIGTEVTLTGWGVTSDEYFAISKSLKRVEMPIINKKQAVEIDERYNIVDEISSIILYKNGYGVAMGDSGGPAVIFRNNKPRLIGVSSWGFYPKAKSPTIYTKVNNYIDWIYSHIQPKIVGESLLCNPEGVATYTIQNTDEEVEWSVEGAQIVSKNLNSINKT</sequence>
<keyword evidence="4" id="KW-0645">Protease</keyword>
<dbReference type="PRINTS" id="PR00722">
    <property type="entry name" value="CHYMOTRYPSIN"/>
</dbReference>
<keyword evidence="2" id="KW-0732">Signal</keyword>
<dbReference type="InterPro" id="IPR043504">
    <property type="entry name" value="Peptidase_S1_PA_chymotrypsin"/>
</dbReference>
<proteinExistence type="predicted"/>
<evidence type="ECO:0000313" key="5">
    <source>
        <dbReference type="Proteomes" id="UP000287701"/>
    </source>
</evidence>
<dbReference type="InterPro" id="IPR018114">
    <property type="entry name" value="TRYPSIN_HIS"/>
</dbReference>
<dbReference type="InterPro" id="IPR001254">
    <property type="entry name" value="Trypsin_dom"/>
</dbReference>
<gene>
    <name evidence="4" type="ORF">EQP59_08110</name>
</gene>
<dbReference type="RefSeq" id="WP_128501737.1">
    <property type="nucleotide sequence ID" value="NZ_CP035107.1"/>
</dbReference>
<dbReference type="PANTHER" id="PTHR24252">
    <property type="entry name" value="ACROSIN-RELATED"/>
    <property type="match status" value="1"/>
</dbReference>
<dbReference type="Gene3D" id="2.40.10.10">
    <property type="entry name" value="Trypsin-like serine proteases"/>
    <property type="match status" value="1"/>
</dbReference>
<dbReference type="PANTHER" id="PTHR24252:SF8">
    <property type="entry name" value="ACROSIN"/>
    <property type="match status" value="1"/>
</dbReference>
<feature type="signal peptide" evidence="2">
    <location>
        <begin position="1"/>
        <end position="17"/>
    </location>
</feature>
<organism evidence="4 5">
    <name type="scientific">Ornithobacterium rhinotracheale</name>
    <dbReference type="NCBI Taxonomy" id="28251"/>
    <lineage>
        <taxon>Bacteria</taxon>
        <taxon>Pseudomonadati</taxon>
        <taxon>Bacteroidota</taxon>
        <taxon>Flavobacteriia</taxon>
        <taxon>Flavobacteriales</taxon>
        <taxon>Weeksellaceae</taxon>
        <taxon>Ornithobacterium</taxon>
    </lineage>
</organism>
<keyword evidence="4" id="KW-0378">Hydrolase</keyword>
<evidence type="ECO:0000256" key="2">
    <source>
        <dbReference type="SAM" id="SignalP"/>
    </source>
</evidence>
<dbReference type="SMART" id="SM00020">
    <property type="entry name" value="Tryp_SPc"/>
    <property type="match status" value="1"/>
</dbReference>
<evidence type="ECO:0000259" key="3">
    <source>
        <dbReference type="PROSITE" id="PS50240"/>
    </source>
</evidence>
<keyword evidence="1" id="KW-1015">Disulfide bond</keyword>
<feature type="domain" description="Peptidase S1" evidence="3">
    <location>
        <begin position="22"/>
        <end position="250"/>
    </location>
</feature>
<protein>
    <submittedName>
        <fullName evidence="4">Serine protease</fullName>
    </submittedName>
</protein>
<dbReference type="OrthoDB" id="4535652at2"/>
<dbReference type="InterPro" id="IPR009003">
    <property type="entry name" value="Peptidase_S1_PA"/>
</dbReference>
<evidence type="ECO:0000256" key="1">
    <source>
        <dbReference type="ARBA" id="ARBA00023157"/>
    </source>
</evidence>
<dbReference type="Pfam" id="PF00089">
    <property type="entry name" value="Trypsin"/>
    <property type="match status" value="1"/>
</dbReference>
<feature type="chain" id="PRO_5018569701" evidence="2">
    <location>
        <begin position="18"/>
        <end position="297"/>
    </location>
</feature>
<dbReference type="Proteomes" id="UP000287701">
    <property type="component" value="Chromosome"/>
</dbReference>
<dbReference type="FunFam" id="2.40.10.10:FF:000004">
    <property type="entry name" value="Tryptase gamma 1"/>
    <property type="match status" value="1"/>
</dbReference>
<dbReference type="EMBL" id="CP035107">
    <property type="protein sequence ID" value="QAR31302.1"/>
    <property type="molecule type" value="Genomic_DNA"/>
</dbReference>
<dbReference type="InterPro" id="IPR001314">
    <property type="entry name" value="Peptidase_S1A"/>
</dbReference>
<dbReference type="CDD" id="cd00190">
    <property type="entry name" value="Tryp_SPc"/>
    <property type="match status" value="1"/>
</dbReference>
<name>A0A3R5Y474_ORNRH</name>
<dbReference type="AlphaFoldDB" id="A0A3R5Y474"/>
<dbReference type="PROSITE" id="PS50240">
    <property type="entry name" value="TRYPSIN_DOM"/>
    <property type="match status" value="1"/>
</dbReference>
<dbReference type="PROSITE" id="PS00134">
    <property type="entry name" value="TRYPSIN_HIS"/>
    <property type="match status" value="1"/>
</dbReference>